<keyword evidence="2" id="KW-0808">Transferase</keyword>
<name>Q111U5_TRIEI</name>
<proteinExistence type="predicted"/>
<protein>
    <submittedName>
        <fullName evidence="2">Glycosyl transferase, group 1</fullName>
    </submittedName>
</protein>
<evidence type="ECO:0000313" key="2">
    <source>
        <dbReference type="EMBL" id="ABG51729.1"/>
    </source>
</evidence>
<dbReference type="InterPro" id="IPR038013">
    <property type="entry name" value="ALG11"/>
</dbReference>
<dbReference type="GO" id="GO:0004377">
    <property type="term" value="F:GDP-Man:Man(3)GlcNAc(2)-PP-Dol alpha-1,2-mannosyltransferase activity"/>
    <property type="evidence" value="ECO:0007669"/>
    <property type="project" value="InterPro"/>
</dbReference>
<dbReference type="EMBL" id="CP000393">
    <property type="protein sequence ID" value="ABG51729.1"/>
    <property type="molecule type" value="Genomic_DNA"/>
</dbReference>
<dbReference type="STRING" id="203124.Tery_2524"/>
<accession>Q111U5</accession>
<dbReference type="CAZy" id="GT4">
    <property type="family name" value="Glycosyltransferase Family 4"/>
</dbReference>
<dbReference type="RefSeq" id="WP_011612092.1">
    <property type="nucleotide sequence ID" value="NC_008312.1"/>
</dbReference>
<dbReference type="OrthoDB" id="570087at2"/>
<dbReference type="AlphaFoldDB" id="Q111U5"/>
<dbReference type="InterPro" id="IPR001296">
    <property type="entry name" value="Glyco_trans_1"/>
</dbReference>
<sequence>MSIESLEKNPTKKSVAVFYPLFSGGGAEAVCLWILEALKETYDLTLFTVFDVDFDKLNSMYGTQISQEMVKIRAIFPTVTKTLLRFLFANNRDLAILVMHLLLRHLKAHNQEYDLLLSGYNAVDFGRVGIQYVHWINVIPNDGLYGKISNSSLENVKLNISITNSFAVSKVLKDTYAIDAKVVYPPVLLNDQNISWEQKENAFICSGRLTEAKAPHKAIQILKKVRQKGFDVKLYITGGGAGIYGWKYKRTLTKMANENSEWVKLYENLPYKEYVNILAKCRYGIHYKSEPFGISIAEMMKAGAIPIVRNKRGHSAAGQVEILGEENQELFFENQDEAVEKITNILQNSEIQEKLQASLLKRKDIFSTGRFMTGIRQVVKNYFEQYDASVIS</sequence>
<dbReference type="KEGG" id="ter:Tery_2524"/>
<dbReference type="eggNOG" id="COG0438">
    <property type="taxonomic scope" value="Bacteria"/>
</dbReference>
<organism evidence="2">
    <name type="scientific">Trichodesmium erythraeum (strain IMS101)</name>
    <dbReference type="NCBI Taxonomy" id="203124"/>
    <lineage>
        <taxon>Bacteria</taxon>
        <taxon>Bacillati</taxon>
        <taxon>Cyanobacteriota</taxon>
        <taxon>Cyanophyceae</taxon>
        <taxon>Oscillatoriophycideae</taxon>
        <taxon>Oscillatoriales</taxon>
        <taxon>Microcoleaceae</taxon>
        <taxon>Trichodesmium</taxon>
    </lineage>
</organism>
<evidence type="ECO:0000259" key="1">
    <source>
        <dbReference type="Pfam" id="PF00534"/>
    </source>
</evidence>
<reference evidence="2" key="1">
    <citation type="submission" date="2006-06" db="EMBL/GenBank/DDBJ databases">
        <title>Complete sequence of Trichodesmium erythraeum IMS101.</title>
        <authorList>
            <consortium name="US DOE Joint Genome Institute"/>
            <person name="Copeland A."/>
            <person name="Lucas S."/>
            <person name="Lapidus A."/>
            <person name="Barry K."/>
            <person name="Detter J.C."/>
            <person name="Glavina del Rio T."/>
            <person name="Hammon N."/>
            <person name="Israni S."/>
            <person name="Dalin E."/>
            <person name="Tice H."/>
            <person name="Pitluck S."/>
            <person name="Kiss H."/>
            <person name="Munk A.C."/>
            <person name="Brettin T."/>
            <person name="Bruce D."/>
            <person name="Han C."/>
            <person name="Tapia R."/>
            <person name="Gilna P."/>
            <person name="Schmutz J."/>
            <person name="Larimer F."/>
            <person name="Land M."/>
            <person name="Hauser L."/>
            <person name="Kyrpides N."/>
            <person name="Kim E."/>
            <person name="Richardson P."/>
        </authorList>
    </citation>
    <scope>NUCLEOTIDE SEQUENCE [LARGE SCALE GENOMIC DNA]</scope>
    <source>
        <strain evidence="2">IMS101</strain>
    </source>
</reference>
<dbReference type="GO" id="GO:0016020">
    <property type="term" value="C:membrane"/>
    <property type="evidence" value="ECO:0007669"/>
    <property type="project" value="TreeGrafter"/>
</dbReference>
<dbReference type="SUPFAM" id="SSF53756">
    <property type="entry name" value="UDP-Glycosyltransferase/glycogen phosphorylase"/>
    <property type="match status" value="1"/>
</dbReference>
<dbReference type="PANTHER" id="PTHR45919">
    <property type="entry name" value="GDP-MAN:MAN(3)GLCNAC(2)-PP-DOL ALPHA-1,2-MANNOSYLTRANSFERASE"/>
    <property type="match status" value="1"/>
</dbReference>
<feature type="domain" description="Glycosyl transferase family 1" evidence="1">
    <location>
        <begin position="193"/>
        <end position="356"/>
    </location>
</feature>
<dbReference type="PANTHER" id="PTHR45919:SF1">
    <property type="entry name" value="GDP-MAN:MAN(3)GLCNAC(2)-PP-DOL ALPHA-1,2-MANNOSYLTRANSFERASE"/>
    <property type="match status" value="1"/>
</dbReference>
<dbReference type="Gene3D" id="3.40.50.2000">
    <property type="entry name" value="Glycogen Phosphorylase B"/>
    <property type="match status" value="1"/>
</dbReference>
<dbReference type="Pfam" id="PF00534">
    <property type="entry name" value="Glycos_transf_1"/>
    <property type="match status" value="1"/>
</dbReference>
<dbReference type="HOGENOM" id="CLU_042135_0_0_3"/>
<gene>
    <name evidence="2" type="ordered locus">Tery_2524</name>
</gene>
<dbReference type="GO" id="GO:0006487">
    <property type="term" value="P:protein N-linked glycosylation"/>
    <property type="evidence" value="ECO:0007669"/>
    <property type="project" value="TreeGrafter"/>
</dbReference>